<dbReference type="PANTHER" id="PTHR35694">
    <property type="entry name" value="DENEDDYLASE"/>
    <property type="match status" value="1"/>
</dbReference>
<evidence type="ECO:0000313" key="1">
    <source>
        <dbReference type="EMBL" id="CAK9181876.1"/>
    </source>
</evidence>
<dbReference type="Proteomes" id="UP001642360">
    <property type="component" value="Unassembled WGS sequence"/>
</dbReference>
<protein>
    <submittedName>
        <fullName evidence="1">Uncharacterized protein</fullName>
    </submittedName>
</protein>
<reference evidence="1 2" key="1">
    <citation type="submission" date="2024-02" db="EMBL/GenBank/DDBJ databases">
        <authorList>
            <person name="Vignale AGUSTIN F."/>
            <person name="Sosa J E."/>
            <person name="Modenutti C."/>
        </authorList>
    </citation>
    <scope>NUCLEOTIDE SEQUENCE [LARGE SCALE GENOMIC DNA]</scope>
</reference>
<dbReference type="AlphaFoldDB" id="A0ABC8ULC9"/>
<accession>A0ABC8ULC9</accession>
<gene>
    <name evidence="1" type="ORF">ILEXP_LOCUS51985</name>
</gene>
<keyword evidence="2" id="KW-1185">Reference proteome</keyword>
<dbReference type="PANTHER" id="PTHR35694:SF1">
    <property type="entry name" value="DENEDDYLASE"/>
    <property type="match status" value="1"/>
</dbReference>
<proteinExistence type="predicted"/>
<name>A0ABC8ULC9_9AQUA</name>
<dbReference type="EMBL" id="CAUOFW020008168">
    <property type="protein sequence ID" value="CAK9181876.1"/>
    <property type="molecule type" value="Genomic_DNA"/>
</dbReference>
<evidence type="ECO:0000313" key="2">
    <source>
        <dbReference type="Proteomes" id="UP001642360"/>
    </source>
</evidence>
<sequence>MASSQSLPLHTPPFSSVHRFLPTTKRIFLPKIPLRTIGNSLPVLAYSAKPSISASEQDILQAVANSGDKSLPGVRTYENDLARLTLVGAVDFEQALTAAAADGGEAAAEHVDSGMDAMVVETVFPGPLDEHSTVSTRLFLPARKVKEKAKKLKSSLTEDILFSTTSKNILAMTFRQVVLQQLWNFELVLFRPGTERNMDDLENPREVPPSFTLSSSDERVISVLAEVVCLFALESTERLFLKKSSGRSNNLFNWFDKPKRIVSKDSSVSLYKLLEDEVVANARSLLENFNLEKADYNPVEAKWKHNWWITSVHSKLEKIGGPEFSAWTSEYIPAYRLQIDSNRLDNANVEGWKRCAENRWEVLLTHSQMVGLANVLDMYYEDLFTLPNKELSCGVEAKATNLSINKRSTSLFKMLSITLASGFFLVTVGVLGQLYLPHLFSGRKNPQDNYSLQSSVVECIHQSVDSTKLEDLCISVVQKIKDGFGWPGEIMTEPGGGAWTGEVPRYLRVDEADTSVADILYASAPSEKSDEEMKASAQDIASYQYNDFQNISSFLKTLICADVVSMSYWFYIWAEYLATDKVVLSVDGKIIGFQPTSRGAVNNWSANPLAKELYSGRKLSPGFIEPRLNISHPREVVALELLMSVNPDSYFALARPVELSLPKTVGEN</sequence>
<organism evidence="1 2">
    <name type="scientific">Ilex paraguariensis</name>
    <name type="common">yerba mate</name>
    <dbReference type="NCBI Taxonomy" id="185542"/>
    <lineage>
        <taxon>Eukaryota</taxon>
        <taxon>Viridiplantae</taxon>
        <taxon>Streptophyta</taxon>
        <taxon>Embryophyta</taxon>
        <taxon>Tracheophyta</taxon>
        <taxon>Spermatophyta</taxon>
        <taxon>Magnoliopsida</taxon>
        <taxon>eudicotyledons</taxon>
        <taxon>Gunneridae</taxon>
        <taxon>Pentapetalae</taxon>
        <taxon>asterids</taxon>
        <taxon>campanulids</taxon>
        <taxon>Aquifoliales</taxon>
        <taxon>Aquifoliaceae</taxon>
        <taxon>Ilex</taxon>
    </lineage>
</organism>
<comment type="caution">
    <text evidence="1">The sequence shown here is derived from an EMBL/GenBank/DDBJ whole genome shotgun (WGS) entry which is preliminary data.</text>
</comment>